<dbReference type="SUPFAM" id="SSF53613">
    <property type="entry name" value="Ribokinase-like"/>
    <property type="match status" value="1"/>
</dbReference>
<dbReference type="Proteomes" id="UP001152885">
    <property type="component" value="Unassembled WGS sequence"/>
</dbReference>
<feature type="domain" description="Chalcone isomerase" evidence="7">
    <location>
        <begin position="629"/>
        <end position="664"/>
    </location>
</feature>
<evidence type="ECO:0000256" key="1">
    <source>
        <dbReference type="ARBA" id="ARBA00009111"/>
    </source>
</evidence>
<dbReference type="PANTHER" id="PTHR42909:SF1">
    <property type="entry name" value="CARBOHYDRATE KINASE PFKB DOMAIN-CONTAINING PROTEIN"/>
    <property type="match status" value="1"/>
</dbReference>
<evidence type="ECO:0000256" key="5">
    <source>
        <dbReference type="ARBA" id="ARBA00023239"/>
    </source>
</evidence>
<evidence type="ECO:0000313" key="8">
    <source>
        <dbReference type="EMBL" id="CAI5758344.1"/>
    </source>
</evidence>
<keyword evidence="9" id="KW-1185">Reference proteome</keyword>
<dbReference type="SUPFAM" id="SSF110581">
    <property type="entry name" value="Indigoidine synthase A-like"/>
    <property type="match status" value="1"/>
</dbReference>
<dbReference type="PANTHER" id="PTHR42909">
    <property type="entry name" value="ZGC:136858"/>
    <property type="match status" value="1"/>
</dbReference>
<evidence type="ECO:0000256" key="6">
    <source>
        <dbReference type="ARBA" id="ARBA00023295"/>
    </source>
</evidence>
<dbReference type="GO" id="GO:0005737">
    <property type="term" value="C:cytoplasm"/>
    <property type="evidence" value="ECO:0007669"/>
    <property type="project" value="TreeGrafter"/>
</dbReference>
<dbReference type="OrthoDB" id="198885at2759"/>
<dbReference type="InterPro" id="IPR016088">
    <property type="entry name" value="Chalcone_isomerase_3-sand"/>
</dbReference>
<keyword evidence="2" id="KW-0479">Metal-binding</keyword>
<evidence type="ECO:0000259" key="7">
    <source>
        <dbReference type="Pfam" id="PF16035"/>
    </source>
</evidence>
<dbReference type="InterPro" id="IPR016087">
    <property type="entry name" value="Chalcone_isomerase"/>
</dbReference>
<dbReference type="Pfam" id="PF04227">
    <property type="entry name" value="Indigoidine_A"/>
    <property type="match status" value="1"/>
</dbReference>
<dbReference type="InterPro" id="IPR022830">
    <property type="entry name" value="Indigdn_synthA-like"/>
</dbReference>
<dbReference type="InterPro" id="IPR036298">
    <property type="entry name" value="Chalcone_isomerase_sf"/>
</dbReference>
<evidence type="ECO:0000256" key="3">
    <source>
        <dbReference type="ARBA" id="ARBA00022801"/>
    </source>
</evidence>
<dbReference type="InterPro" id="IPR029056">
    <property type="entry name" value="Ribokinase-like"/>
</dbReference>
<evidence type="ECO:0000313" key="9">
    <source>
        <dbReference type="Proteomes" id="UP001152885"/>
    </source>
</evidence>
<reference evidence="8" key="1">
    <citation type="submission" date="2022-12" db="EMBL/GenBank/DDBJ databases">
        <authorList>
            <person name="Brejova B."/>
        </authorList>
    </citation>
    <scope>NUCLEOTIDE SEQUENCE</scope>
</reference>
<dbReference type="GO" id="GO:0016798">
    <property type="term" value="F:hydrolase activity, acting on glycosyl bonds"/>
    <property type="evidence" value="ECO:0007669"/>
    <property type="project" value="UniProtKB-KW"/>
</dbReference>
<gene>
    <name evidence="8" type="ORF">CANVERA_P2859</name>
</gene>
<keyword evidence="3" id="KW-0378">Hydrolase</keyword>
<accession>A0A9W4TWT9</accession>
<dbReference type="GO" id="GO:0046872">
    <property type="term" value="F:metal ion binding"/>
    <property type="evidence" value="ECO:0007669"/>
    <property type="project" value="UniProtKB-KW"/>
</dbReference>
<dbReference type="Gene3D" id="3.40.1790.10">
    <property type="entry name" value="Indigoidine synthase domain"/>
    <property type="match status" value="1"/>
</dbReference>
<keyword evidence="4" id="KW-0464">Manganese</keyword>
<evidence type="ECO:0000256" key="2">
    <source>
        <dbReference type="ARBA" id="ARBA00022723"/>
    </source>
</evidence>
<dbReference type="AlphaFoldDB" id="A0A9W4TWT9"/>
<dbReference type="EMBL" id="CANTUO010000002">
    <property type="protein sequence ID" value="CAI5758344.1"/>
    <property type="molecule type" value="Genomic_DNA"/>
</dbReference>
<dbReference type="Gene3D" id="3.50.70.10">
    <property type="match status" value="1"/>
</dbReference>
<dbReference type="GO" id="GO:0004730">
    <property type="term" value="F:pseudouridylate synthase activity"/>
    <property type="evidence" value="ECO:0007669"/>
    <property type="project" value="InterPro"/>
</dbReference>
<proteinExistence type="inferred from homology"/>
<dbReference type="SUPFAM" id="SSF54626">
    <property type="entry name" value="Chalcone isomerase"/>
    <property type="match status" value="1"/>
</dbReference>
<comment type="similarity">
    <text evidence="1">Belongs to the AIM18/AIM46 family.</text>
</comment>
<dbReference type="InterPro" id="IPR007342">
    <property type="entry name" value="PsuG"/>
</dbReference>
<dbReference type="Pfam" id="PF16035">
    <property type="entry name" value="Chalcone_2"/>
    <property type="match status" value="2"/>
</dbReference>
<name>A0A9W4TWT9_9ASCO</name>
<keyword evidence="6" id="KW-0326">Glycosidase</keyword>
<evidence type="ECO:0000256" key="4">
    <source>
        <dbReference type="ARBA" id="ARBA00023211"/>
    </source>
</evidence>
<keyword evidence="5" id="KW-0456">Lyase</keyword>
<comment type="caution">
    <text evidence="8">The sequence shown here is derived from an EMBL/GenBank/DDBJ whole genome shotgun (WGS) entry which is preliminary data.</text>
</comment>
<organism evidence="8 9">
    <name type="scientific">Candida verbasci</name>
    <dbReference type="NCBI Taxonomy" id="1227364"/>
    <lineage>
        <taxon>Eukaryota</taxon>
        <taxon>Fungi</taxon>
        <taxon>Dikarya</taxon>
        <taxon>Ascomycota</taxon>
        <taxon>Saccharomycotina</taxon>
        <taxon>Pichiomycetes</taxon>
        <taxon>Debaryomycetaceae</taxon>
        <taxon>Candida/Lodderomyces clade</taxon>
        <taxon>Candida</taxon>
    </lineage>
</organism>
<sequence length="796" mass="87965">MALEVESILRSSGVTPATCAFIKGIPKVGLDKNDIQRLNEGDLKVSRRDIGYTIAKQLSGGTTIASTMILSNFAGIKIFATGGLGGVHRGADKTMDISADLNELGKTPVSVVCAGPKAILDIGLTMEYLETQGVFVGTYKNKMIPGFYNDNSGIKSPYTFDTYQEAARIIKNSLNGSVLCIPPPNNLNINHIIDELIQTAPVSGKELTPYLLSEIAKRTEGRSVDVNIDLVKNNVKAAAEIAKEYYKLGDEVFTPVIEPGFDPIPPRPDKVDVTVIGSVALDTYATLNTTKFHDSNIGTIQQSIGGVGYNIAKAASYICNSKLISRISKEDAHKVDVNSSLVYGKTAQYISTHDSNGDLIIACADMSAIEEDFEIKPESDIVVFDCNLSPSTMNKVLDKSKTNIIEPTSHFKAKRIGQLNLGVYPNNQVKLITPTIAELSSIYESMKHKFDIDEWFPIIDSIKPDYNKLDAKLLEKGVFQQCFSLLPFFQNILVKLGGDGVLLVSLCQQEHVKLDSGYSKRFGNAIVEYFPIPKENENLKIVNVTGAGDTFVGYLAGKLSKTNWLQTNLTKDLVQSKYDIIYKSQLAAGLSLTRIPLLALLPFRNINETVEVDNSINPFPYEIETPTRKYQLLGYGVRSVTFISFKVYGIAIYIDKNDIPKLKEPTDDGIRDMVSNCNFLVRLTPVRNTDFNHLKDGLIKSILAHESSKQLDLNLGLQELRDAFKIRGSVPKNDLLFMEFNKGLMNFSYANKKEYKEMGKITDPQIGTQLFLQYLGKKPLSQSLKESCVNQINSLI</sequence>
<dbReference type="GO" id="GO:0016872">
    <property type="term" value="F:intramolecular lyase activity"/>
    <property type="evidence" value="ECO:0007669"/>
    <property type="project" value="InterPro"/>
</dbReference>
<dbReference type="Gene3D" id="3.40.1190.20">
    <property type="match status" value="1"/>
</dbReference>
<protein>
    <recommendedName>
        <fullName evidence="7">Chalcone isomerase domain-containing protein</fullName>
    </recommendedName>
</protein>
<feature type="domain" description="Chalcone isomerase" evidence="7">
    <location>
        <begin position="675"/>
        <end position="789"/>
    </location>
</feature>